<name>A0ABS2PER7_9BACL</name>
<dbReference type="Gene3D" id="3.10.350.10">
    <property type="entry name" value="LysM domain"/>
    <property type="match status" value="1"/>
</dbReference>
<dbReference type="SMART" id="SM00257">
    <property type="entry name" value="LysM"/>
    <property type="match status" value="1"/>
</dbReference>
<evidence type="ECO:0000313" key="3">
    <source>
        <dbReference type="EMBL" id="MBM7633935.1"/>
    </source>
</evidence>
<evidence type="ECO:0000313" key="4">
    <source>
        <dbReference type="Proteomes" id="UP000741863"/>
    </source>
</evidence>
<dbReference type="PROSITE" id="PS51782">
    <property type="entry name" value="LYSM"/>
    <property type="match status" value="1"/>
</dbReference>
<keyword evidence="4" id="KW-1185">Reference proteome</keyword>
<proteinExistence type="predicted"/>
<dbReference type="EMBL" id="JAFBEC010000008">
    <property type="protein sequence ID" value="MBM7633935.1"/>
    <property type="molecule type" value="Genomic_DNA"/>
</dbReference>
<dbReference type="Pfam" id="PF01476">
    <property type="entry name" value="LysM"/>
    <property type="match status" value="1"/>
</dbReference>
<feature type="compositionally biased region" description="Basic and acidic residues" evidence="1">
    <location>
        <begin position="136"/>
        <end position="154"/>
    </location>
</feature>
<evidence type="ECO:0000256" key="1">
    <source>
        <dbReference type="SAM" id="MobiDB-lite"/>
    </source>
</evidence>
<reference evidence="3 4" key="1">
    <citation type="submission" date="2021-01" db="EMBL/GenBank/DDBJ databases">
        <title>Genomic Encyclopedia of Type Strains, Phase IV (KMG-IV): sequencing the most valuable type-strain genomes for metagenomic binning, comparative biology and taxonomic classification.</title>
        <authorList>
            <person name="Goeker M."/>
        </authorList>
    </citation>
    <scope>NUCLEOTIDE SEQUENCE [LARGE SCALE GENOMIC DNA]</scope>
    <source>
        <strain evidence="3 4">DSM 25540</strain>
    </source>
</reference>
<dbReference type="RefSeq" id="WP_204698669.1">
    <property type="nucleotide sequence ID" value="NZ_JAFBEC010000008.1"/>
</dbReference>
<protein>
    <submittedName>
        <fullName evidence="3">Morphogenetic protein associated with SpoVID</fullName>
    </submittedName>
</protein>
<dbReference type="InterPro" id="IPR014248">
    <property type="entry name" value="Spore_coat_assembly_SafA"/>
</dbReference>
<dbReference type="InterPro" id="IPR018392">
    <property type="entry name" value="LysM"/>
</dbReference>
<feature type="compositionally biased region" description="Basic and acidic residues" evidence="1">
    <location>
        <begin position="54"/>
        <end position="90"/>
    </location>
</feature>
<dbReference type="CDD" id="cd00118">
    <property type="entry name" value="LysM"/>
    <property type="match status" value="1"/>
</dbReference>
<organism evidence="3 4">
    <name type="scientific">Geomicrobium sediminis</name>
    <dbReference type="NCBI Taxonomy" id="1347788"/>
    <lineage>
        <taxon>Bacteria</taxon>
        <taxon>Bacillati</taxon>
        <taxon>Bacillota</taxon>
        <taxon>Bacilli</taxon>
        <taxon>Bacillales</taxon>
        <taxon>Geomicrobium</taxon>
    </lineage>
</organism>
<dbReference type="InterPro" id="IPR036779">
    <property type="entry name" value="LysM_dom_sf"/>
</dbReference>
<feature type="compositionally biased region" description="Basic and acidic residues" evidence="1">
    <location>
        <begin position="100"/>
        <end position="123"/>
    </location>
</feature>
<dbReference type="Proteomes" id="UP000741863">
    <property type="component" value="Unassembled WGS sequence"/>
</dbReference>
<gene>
    <name evidence="3" type="ORF">JOD17_003031</name>
</gene>
<feature type="domain" description="LysM" evidence="2">
    <location>
        <begin position="2"/>
        <end position="47"/>
    </location>
</feature>
<dbReference type="NCBIfam" id="TIGR02899">
    <property type="entry name" value="spore_safA"/>
    <property type="match status" value="1"/>
</dbReference>
<accession>A0ABS2PER7</accession>
<comment type="caution">
    <text evidence="3">The sequence shown here is derived from an EMBL/GenBank/DDBJ whole genome shotgun (WGS) entry which is preliminary data.</text>
</comment>
<feature type="region of interest" description="Disordered" evidence="1">
    <location>
        <begin position="50"/>
        <end position="167"/>
    </location>
</feature>
<sequence>MKIHIVQKGDTLWNLAKKYDVNFEELKAANTQIANPDMVMPGMKIKVPGKGVQAKKEVQVKSKKAEPAKDYTVKEQPAPKKEQPKAKEAPAVKPPPMKMPKMEVPKKEYKVEPKKVPQKETKKPVPSKMTKPAPAKVEKKVEKKPVMKEQEKPQKPMPKPQPQMHVQPQPMPMQHPCMESYPSYGHMNYGQPVPPHLMQYCYPCAPSMYPGAMPYQQMAPPMMHHGHGYESYPFAEGYSYENLPYELQYQGSYDVPNHRGHEGSIAQMTSPYMGYAPVDPYGYYAQPMYPPNYYQPTSPDDEQKE</sequence>
<evidence type="ECO:0000259" key="2">
    <source>
        <dbReference type="PROSITE" id="PS51782"/>
    </source>
</evidence>
<dbReference type="SUPFAM" id="SSF54106">
    <property type="entry name" value="LysM domain"/>
    <property type="match status" value="1"/>
</dbReference>